<dbReference type="Proteomes" id="UP001652662">
    <property type="component" value="Chromosome 15"/>
</dbReference>
<organism evidence="2 3">
    <name type="scientific">Equus przewalskii</name>
    <name type="common">Przewalski's horse</name>
    <name type="synonym">Equus caballus przewalskii</name>
    <dbReference type="NCBI Taxonomy" id="9798"/>
    <lineage>
        <taxon>Eukaryota</taxon>
        <taxon>Metazoa</taxon>
        <taxon>Chordata</taxon>
        <taxon>Craniata</taxon>
        <taxon>Vertebrata</taxon>
        <taxon>Euteleostomi</taxon>
        <taxon>Mammalia</taxon>
        <taxon>Eutheria</taxon>
        <taxon>Laurasiatheria</taxon>
        <taxon>Perissodactyla</taxon>
        <taxon>Equidae</taxon>
        <taxon>Equus</taxon>
    </lineage>
</organism>
<feature type="compositionally biased region" description="Polar residues" evidence="1">
    <location>
        <begin position="179"/>
        <end position="193"/>
    </location>
</feature>
<protein>
    <submittedName>
        <fullName evidence="3">Homeobox protein Hox-D11-like</fullName>
    </submittedName>
</protein>
<accession>A0ABM4KZJ8</accession>
<feature type="compositionally biased region" description="Gly residues" evidence="1">
    <location>
        <begin position="1"/>
        <end position="19"/>
    </location>
</feature>
<reference evidence="3" key="1">
    <citation type="submission" date="2025-08" db="UniProtKB">
        <authorList>
            <consortium name="RefSeq"/>
        </authorList>
    </citation>
    <scope>IDENTIFICATION</scope>
    <source>
        <tissue evidence="3">Blood</tissue>
    </source>
</reference>
<feature type="compositionally biased region" description="Basic residues" evidence="1">
    <location>
        <begin position="67"/>
        <end position="77"/>
    </location>
</feature>
<evidence type="ECO:0000256" key="1">
    <source>
        <dbReference type="SAM" id="MobiDB-lite"/>
    </source>
</evidence>
<gene>
    <name evidence="3" type="primary">LOC103550649</name>
</gene>
<feature type="compositionally biased region" description="Gly residues" evidence="1">
    <location>
        <begin position="148"/>
        <end position="161"/>
    </location>
</feature>
<name>A0ABM4KZJ8_EQUPR</name>
<dbReference type="GeneID" id="103550649"/>
<feature type="compositionally biased region" description="Pro residues" evidence="1">
    <location>
        <begin position="127"/>
        <end position="142"/>
    </location>
</feature>
<feature type="compositionally biased region" description="Low complexity" evidence="1">
    <location>
        <begin position="20"/>
        <end position="47"/>
    </location>
</feature>
<proteinExistence type="predicted"/>
<dbReference type="RefSeq" id="XP_070433622.1">
    <property type="nucleotide sequence ID" value="XM_070577521.1"/>
</dbReference>
<evidence type="ECO:0000313" key="2">
    <source>
        <dbReference type="Proteomes" id="UP001652662"/>
    </source>
</evidence>
<feature type="compositionally biased region" description="Low complexity" evidence="1">
    <location>
        <begin position="54"/>
        <end position="66"/>
    </location>
</feature>
<sequence>MLPGGGGGGGGGGGRGKGPAGAALRSAAAAPAVWRRTGAAGAPPAGARSHRGAHPAAAPRPGTLRPGARRTPRRRRFGACAARAGRRGGEGPTRLPSARPGFSPWRWSLGGRRHQQARWSPSRAEPEPPPPPRAAPRLPPSAPAGVWGAAGRGAMAGGGRALGLAPKTGPSSARDEKTGTLTDQVSFSRLHSQ</sequence>
<feature type="region of interest" description="Disordered" evidence="1">
    <location>
        <begin position="1"/>
        <end position="193"/>
    </location>
</feature>
<evidence type="ECO:0000313" key="3">
    <source>
        <dbReference type="RefSeq" id="XP_070433622.1"/>
    </source>
</evidence>
<keyword evidence="2" id="KW-1185">Reference proteome</keyword>